<proteinExistence type="predicted"/>
<dbReference type="Proteomes" id="UP000076858">
    <property type="component" value="Unassembled WGS sequence"/>
</dbReference>
<protein>
    <submittedName>
        <fullName evidence="1">Uncharacterized protein</fullName>
    </submittedName>
</protein>
<accession>A0A164GLC3</accession>
<name>A0A164GLC3_9CRUS</name>
<organism evidence="1 2">
    <name type="scientific">Daphnia magna</name>
    <dbReference type="NCBI Taxonomy" id="35525"/>
    <lineage>
        <taxon>Eukaryota</taxon>
        <taxon>Metazoa</taxon>
        <taxon>Ecdysozoa</taxon>
        <taxon>Arthropoda</taxon>
        <taxon>Crustacea</taxon>
        <taxon>Branchiopoda</taxon>
        <taxon>Diplostraca</taxon>
        <taxon>Cladocera</taxon>
        <taxon>Anomopoda</taxon>
        <taxon>Daphniidae</taxon>
        <taxon>Daphnia</taxon>
    </lineage>
</organism>
<keyword evidence="2" id="KW-1185">Reference proteome</keyword>
<evidence type="ECO:0000313" key="2">
    <source>
        <dbReference type="Proteomes" id="UP000076858"/>
    </source>
</evidence>
<evidence type="ECO:0000313" key="1">
    <source>
        <dbReference type="EMBL" id="KZR99095.1"/>
    </source>
</evidence>
<comment type="caution">
    <text evidence="1">The sequence shown here is derived from an EMBL/GenBank/DDBJ whole genome shotgun (WGS) entry which is preliminary data.</text>
</comment>
<dbReference type="AlphaFoldDB" id="A0A164GLC3"/>
<dbReference type="EMBL" id="LRGB01014763">
    <property type="protein sequence ID" value="KZR99095.1"/>
    <property type="molecule type" value="Genomic_DNA"/>
</dbReference>
<feature type="non-terminal residue" evidence="1">
    <location>
        <position position="1"/>
    </location>
</feature>
<gene>
    <name evidence="1" type="ORF">APZ42_005192</name>
</gene>
<sequence length="67" mass="7676">QGPWFDSQEVPGVLGFQPSQVSTFHVASRVEKLPHYECVFCFLDTLQRSLTAGILCRRSPYILLDQY</sequence>
<reference evidence="1 2" key="1">
    <citation type="submission" date="2016-03" db="EMBL/GenBank/DDBJ databases">
        <title>EvidentialGene: Evidence-directed Construction of Genes on Genomes.</title>
        <authorList>
            <person name="Gilbert D.G."/>
            <person name="Choi J.-H."/>
            <person name="Mockaitis K."/>
            <person name="Colbourne J."/>
            <person name="Pfrender M."/>
        </authorList>
    </citation>
    <scope>NUCLEOTIDE SEQUENCE [LARGE SCALE GENOMIC DNA]</scope>
    <source>
        <strain evidence="1 2">Xinb3</strain>
        <tissue evidence="1">Complete organism</tissue>
    </source>
</reference>